<evidence type="ECO:0000256" key="1">
    <source>
        <dbReference type="SAM" id="MobiDB-lite"/>
    </source>
</evidence>
<evidence type="ECO:0000313" key="3">
    <source>
        <dbReference type="Proteomes" id="UP000193244"/>
    </source>
</evidence>
<organism evidence="2 3">
    <name type="scientific">Agreia pratensis</name>
    <dbReference type="NCBI Taxonomy" id="150121"/>
    <lineage>
        <taxon>Bacteria</taxon>
        <taxon>Bacillati</taxon>
        <taxon>Actinomycetota</taxon>
        <taxon>Actinomycetes</taxon>
        <taxon>Micrococcales</taxon>
        <taxon>Microbacteriaceae</taxon>
        <taxon>Agreia</taxon>
    </lineage>
</organism>
<accession>A0A1X7I7Y4</accession>
<feature type="region of interest" description="Disordered" evidence="1">
    <location>
        <begin position="86"/>
        <end position="171"/>
    </location>
</feature>
<protein>
    <submittedName>
        <fullName evidence="2">Uncharacterized protein</fullName>
    </submittedName>
</protein>
<feature type="compositionally biased region" description="Polar residues" evidence="1">
    <location>
        <begin position="114"/>
        <end position="138"/>
    </location>
</feature>
<sequence>MGLEQRRLRMPTVFRSLQRNGYALLGLFRRAKTYGQRSHNRIHCSTGRGRSRCHARFHGGDGISLAGSGQPIARTHNPTTTVTLRAANPTAVARADPDCRRAPRRKTPTESPKRTSQVSSAATPNATPIWPSPSSQYRRSTKPPDQPSPASEKEAAANTPLRVATTHNTIPPTTRIHADYCVDSAHRLTDCRTRHQLVFHTHPDQIRSDAPHPMRFETIRFRDSREFQFEPRQTNSARKANVQALRRRESLVLT</sequence>
<keyword evidence="3" id="KW-1185">Reference proteome</keyword>
<dbReference type="EMBL" id="FXAY01000001">
    <property type="protein sequence ID" value="SMG10268.1"/>
    <property type="molecule type" value="Genomic_DNA"/>
</dbReference>
<proteinExistence type="predicted"/>
<feature type="compositionally biased region" description="Basic and acidic residues" evidence="1">
    <location>
        <begin position="95"/>
        <end position="113"/>
    </location>
</feature>
<name>A0A1X7I7Y4_9MICO</name>
<dbReference type="AlphaFoldDB" id="A0A1X7I7Y4"/>
<gene>
    <name evidence="2" type="ORF">SAMN06296010_0218</name>
</gene>
<dbReference type="Proteomes" id="UP000193244">
    <property type="component" value="Unassembled WGS sequence"/>
</dbReference>
<reference evidence="3" key="1">
    <citation type="submission" date="2017-04" db="EMBL/GenBank/DDBJ databases">
        <authorList>
            <person name="Varghese N."/>
            <person name="Submissions S."/>
        </authorList>
    </citation>
    <scope>NUCLEOTIDE SEQUENCE [LARGE SCALE GENOMIC DNA]</scope>
    <source>
        <strain evidence="3">VKM Ac-2510</strain>
    </source>
</reference>
<evidence type="ECO:0000313" key="2">
    <source>
        <dbReference type="EMBL" id="SMG10268.1"/>
    </source>
</evidence>